<dbReference type="EMBL" id="AGWY01000007">
    <property type="protein sequence ID" value="EKS37763.1"/>
    <property type="molecule type" value="Genomic_DNA"/>
</dbReference>
<gene>
    <name evidence="1" type="ORF">HMPREF9696_01713</name>
</gene>
<sequence>MAIGTVASAQVASGKPVAGHGFAGNLKVAYGTYNIGSAVAQNDVIQMCRTPKGAVILDVAIFGQDIDTGTEALDFDAGYAANGVDAADTDAWGVFVNVTGDGIGNDTATVRLFGAGVLASGGPKTLSAETVHQIIFNAAANAGGTGRLNMLVYYIVP</sequence>
<evidence type="ECO:0000313" key="2">
    <source>
        <dbReference type="Proteomes" id="UP000001095"/>
    </source>
</evidence>
<reference evidence="1 2" key="1">
    <citation type="submission" date="2012-04" db="EMBL/GenBank/DDBJ databases">
        <title>The Genome Sequence of Afipia clevelandensis ATCC 49720.</title>
        <authorList>
            <consortium name="The Broad Institute Genome Sequencing Platform"/>
            <person name="Earl A."/>
            <person name="Ward D."/>
            <person name="Feldgarden M."/>
            <person name="Gevers D."/>
            <person name="Huys G."/>
            <person name="Walker B."/>
            <person name="Young S.K."/>
            <person name="Zeng Q."/>
            <person name="Gargeya S."/>
            <person name="Fitzgerald M."/>
            <person name="Haas B."/>
            <person name="Abouelleil A."/>
            <person name="Alvarado L."/>
            <person name="Arachchi H.M."/>
            <person name="Berlin A."/>
            <person name="Chapman S.B."/>
            <person name="Goldberg J."/>
            <person name="Griggs A."/>
            <person name="Gujja S."/>
            <person name="Hansen M."/>
            <person name="Howarth C."/>
            <person name="Imamovic A."/>
            <person name="Larimer J."/>
            <person name="McCowen C."/>
            <person name="Montmayeur A."/>
            <person name="Murphy C."/>
            <person name="Neiman D."/>
            <person name="Pearson M."/>
            <person name="Priest M."/>
            <person name="Roberts A."/>
            <person name="Saif S."/>
            <person name="Shea T."/>
            <person name="Sisk P."/>
            <person name="Sykes S."/>
            <person name="Wortman J."/>
            <person name="Nusbaum C."/>
            <person name="Birren B."/>
        </authorList>
    </citation>
    <scope>NUCLEOTIDE SEQUENCE [LARGE SCALE GENOMIC DNA]</scope>
    <source>
        <strain evidence="1 2">ATCC 49720</strain>
    </source>
</reference>
<evidence type="ECO:0000313" key="1">
    <source>
        <dbReference type="EMBL" id="EKS37763.1"/>
    </source>
</evidence>
<accession>K8PHG4</accession>
<dbReference type="AlphaFoldDB" id="K8PHG4"/>
<name>K8PHG4_9BRAD</name>
<dbReference type="RefSeq" id="WP_002712579.1">
    <property type="nucleotide sequence ID" value="NZ_KB375281.1"/>
</dbReference>
<proteinExistence type="predicted"/>
<dbReference type="HOGENOM" id="CLU_1674214_0_0_5"/>
<organism evidence="1 2">
    <name type="scientific">Afipia clevelandensis ATCC 49720</name>
    <dbReference type="NCBI Taxonomy" id="883079"/>
    <lineage>
        <taxon>Bacteria</taxon>
        <taxon>Pseudomonadati</taxon>
        <taxon>Pseudomonadota</taxon>
        <taxon>Alphaproteobacteria</taxon>
        <taxon>Hyphomicrobiales</taxon>
        <taxon>Nitrobacteraceae</taxon>
        <taxon>Afipia</taxon>
    </lineage>
</organism>
<protein>
    <submittedName>
        <fullName evidence="1">Uncharacterized protein</fullName>
    </submittedName>
</protein>
<keyword evidence="2" id="KW-1185">Reference proteome</keyword>
<dbReference type="Proteomes" id="UP000001095">
    <property type="component" value="Unassembled WGS sequence"/>
</dbReference>
<comment type="caution">
    <text evidence="1">The sequence shown here is derived from an EMBL/GenBank/DDBJ whole genome shotgun (WGS) entry which is preliminary data.</text>
</comment>
<dbReference type="PATRIC" id="fig|883079.3.peg.1747"/>